<keyword evidence="4" id="KW-0560">Oxidoreductase</keyword>
<dbReference type="InterPro" id="IPR017896">
    <property type="entry name" value="4Fe4S_Fe-S-bd"/>
</dbReference>
<dbReference type="InterPro" id="IPR016167">
    <property type="entry name" value="FAD-bd_PCMH_sub1"/>
</dbReference>
<dbReference type="InterPro" id="IPR004113">
    <property type="entry name" value="FAD-bd_oxidored_4_C"/>
</dbReference>
<evidence type="ECO:0000256" key="1">
    <source>
        <dbReference type="ARBA" id="ARBA00001974"/>
    </source>
</evidence>
<reference evidence="6 7" key="1">
    <citation type="journal article" date="2019" name="Int. J. Syst. Evol. Microbiol.">
        <title>The Global Catalogue of Microorganisms (GCM) 10K type strain sequencing project: providing services to taxonomists for standard genome sequencing and annotation.</title>
        <authorList>
            <consortium name="The Broad Institute Genomics Platform"/>
            <consortium name="The Broad Institute Genome Sequencing Center for Infectious Disease"/>
            <person name="Wu L."/>
            <person name="Ma J."/>
        </authorList>
    </citation>
    <scope>NUCLEOTIDE SEQUENCE [LARGE SCALE GENOMIC DNA]</scope>
    <source>
        <strain evidence="6 7">JCM 15572</strain>
    </source>
</reference>
<dbReference type="EMBL" id="BAAAPH010000006">
    <property type="protein sequence ID" value="GAA1564512.1"/>
    <property type="molecule type" value="Genomic_DNA"/>
</dbReference>
<evidence type="ECO:0000259" key="5">
    <source>
        <dbReference type="PROSITE" id="PS51387"/>
    </source>
</evidence>
<dbReference type="RefSeq" id="WP_344233253.1">
    <property type="nucleotide sequence ID" value="NZ_BAAAPH010000006.1"/>
</dbReference>
<dbReference type="Pfam" id="PF01565">
    <property type="entry name" value="FAD_binding_4"/>
    <property type="match status" value="1"/>
</dbReference>
<feature type="domain" description="FAD-binding PCMH-type" evidence="5">
    <location>
        <begin position="45"/>
        <end position="273"/>
    </location>
</feature>
<dbReference type="Gene3D" id="1.10.45.10">
    <property type="entry name" value="Vanillyl-alcohol Oxidase, Chain A, domain 4"/>
    <property type="match status" value="1"/>
</dbReference>
<keyword evidence="2" id="KW-0285">Flavoprotein</keyword>
<dbReference type="Pfam" id="PF02754">
    <property type="entry name" value="CCG"/>
    <property type="match status" value="1"/>
</dbReference>
<dbReference type="PANTHER" id="PTHR11748">
    <property type="entry name" value="D-LACTATE DEHYDROGENASE"/>
    <property type="match status" value="1"/>
</dbReference>
<proteinExistence type="predicted"/>
<dbReference type="SUPFAM" id="SSF56176">
    <property type="entry name" value="FAD-binding/transporter-associated domain-like"/>
    <property type="match status" value="1"/>
</dbReference>
<evidence type="ECO:0000256" key="3">
    <source>
        <dbReference type="ARBA" id="ARBA00022827"/>
    </source>
</evidence>
<sequence length="963" mass="105335">MAVQVEIEGPRTPAGFADTLRAAVDGEVRFDAGSLAAYSCDSSNYRQIPLGVVVPRSVSAAVAAIRVCRQADVPVLSRGGGTSLAGQSTNAAVVIDWTKYCNQVISVDASARTCVVEPGIALDDLNRALAKDKLMFGPKPSTHQSCTIGGMVGNNSCGASAQAYGKTVDNVRRLNVLTYDGTRMWVGPTTDSELDEIAAGNDRRAELYRGMRELRDRHLAAIRTGYPKIPRRVSGYNLDSLLPENGFNVAKALVGSEGTLITVLQAELELVRVPAYQTMVVLGFPNLEEAGRAVKRILPHKPWQLEGLDEVLINLEHSEHTVDTAIERLPSGRAWLTVQFAGDTFDEADQAAHQLMDDLHGSDATVSYLDDPGREQQLIELREAGLGATAHPAAQHENWEGWEDSAVHPNDLGDYLHDLRDLLNRFGYDESETSLYGHFGQGCVHTRIPFELRTADGISHYREFVQEAAQLVTTKYGGSLSGEHGDGQSRGELLTTMFGPELVGAFGELKALFDPGNRMNPGKIVDPNPLDSHLRLGTEFAHRPFPTEFAYPKDDGKFSKAAMRCVGIGKCRQSSSASGEVMCPSYLVTREEEHSPRGRSRLLFEMVRGEVIPDGWRSKEVRDALDLCLACKGCKVDCPVGVDVATYKAEFMSHHYRHRLRPMAHYSMGWLPVAALLASRAPKLVNAVTQAPLAARVLKRAGGIAPERQIPRFAEQTMTDWWKDRTPKSGKRVVLWPDTFTNYFHPAIGRSAVAVLESAGYEVALPERPVCCGLTWISTGQLGIAKRVLRRTIGVLRDEIRAGVPIVGLEPSCGAVFRSDAAELLPDDEDIRRLSRQFVTFAELLRDWEPPQLDVHALVQTHCHEHAVLTSDAEADLMKRAGIGREQLDSGCCGLAGNFGFERGHYDVSIAAGERVLLPRVRAADASSVIVADGFSCRTQIEQATDRRAVHLAELLATGLQEE</sequence>
<dbReference type="InterPro" id="IPR006094">
    <property type="entry name" value="Oxid_FAD_bind_N"/>
</dbReference>
<protein>
    <submittedName>
        <fullName evidence="6">FAD-binding and (Fe-S)-binding domain-containing protein</fullName>
    </submittedName>
</protein>
<gene>
    <name evidence="6" type="ORF">GCM10009804_21500</name>
</gene>
<dbReference type="InterPro" id="IPR016169">
    <property type="entry name" value="FAD-bd_PCMH_sub2"/>
</dbReference>
<dbReference type="Gene3D" id="3.30.43.10">
    <property type="entry name" value="Uridine Diphospho-n-acetylenolpyruvylglucosamine Reductase, domain 2"/>
    <property type="match status" value="1"/>
</dbReference>
<organism evidence="6 7">
    <name type="scientific">Kribbella hippodromi</name>
    <dbReference type="NCBI Taxonomy" id="434347"/>
    <lineage>
        <taxon>Bacteria</taxon>
        <taxon>Bacillati</taxon>
        <taxon>Actinomycetota</taxon>
        <taxon>Actinomycetes</taxon>
        <taxon>Propionibacteriales</taxon>
        <taxon>Kribbellaceae</taxon>
        <taxon>Kribbella</taxon>
    </lineage>
</organism>
<keyword evidence="7" id="KW-1185">Reference proteome</keyword>
<dbReference type="InterPro" id="IPR036318">
    <property type="entry name" value="FAD-bd_PCMH-like_sf"/>
</dbReference>
<dbReference type="InterPro" id="IPR016164">
    <property type="entry name" value="FAD-linked_Oxase-like_C"/>
</dbReference>
<dbReference type="PROSITE" id="PS51387">
    <property type="entry name" value="FAD_PCMH"/>
    <property type="match status" value="1"/>
</dbReference>
<comment type="caution">
    <text evidence="6">The sequence shown here is derived from an EMBL/GenBank/DDBJ whole genome shotgun (WGS) entry which is preliminary data.</text>
</comment>
<evidence type="ECO:0000256" key="2">
    <source>
        <dbReference type="ARBA" id="ARBA00022630"/>
    </source>
</evidence>
<dbReference type="Pfam" id="PF02913">
    <property type="entry name" value="FAD-oxidase_C"/>
    <property type="match status" value="1"/>
</dbReference>
<evidence type="ECO:0000313" key="6">
    <source>
        <dbReference type="EMBL" id="GAA1564512.1"/>
    </source>
</evidence>
<evidence type="ECO:0000313" key="7">
    <source>
        <dbReference type="Proteomes" id="UP001501705"/>
    </source>
</evidence>
<dbReference type="PANTHER" id="PTHR11748:SF119">
    <property type="entry name" value="D-2-HYDROXYGLUTARATE DEHYDROGENASE"/>
    <property type="match status" value="1"/>
</dbReference>
<dbReference type="InterPro" id="IPR016171">
    <property type="entry name" value="Vanillyl_alc_oxidase_C-sub2"/>
</dbReference>
<dbReference type="SUPFAM" id="SSF55103">
    <property type="entry name" value="FAD-linked oxidases, C-terminal domain"/>
    <property type="match status" value="1"/>
</dbReference>
<dbReference type="SUPFAM" id="SSF46548">
    <property type="entry name" value="alpha-helical ferredoxin"/>
    <property type="match status" value="1"/>
</dbReference>
<dbReference type="Pfam" id="PF13183">
    <property type="entry name" value="Fer4_8"/>
    <property type="match status" value="1"/>
</dbReference>
<accession>A0ABN2CU71</accession>
<keyword evidence="3" id="KW-0274">FAD</keyword>
<dbReference type="InterPro" id="IPR016166">
    <property type="entry name" value="FAD-bd_PCMH"/>
</dbReference>
<comment type="cofactor">
    <cofactor evidence="1">
        <name>FAD</name>
        <dbReference type="ChEBI" id="CHEBI:57692"/>
    </cofactor>
</comment>
<dbReference type="Gene3D" id="3.30.70.2740">
    <property type="match status" value="1"/>
</dbReference>
<evidence type="ECO:0000256" key="4">
    <source>
        <dbReference type="ARBA" id="ARBA00023002"/>
    </source>
</evidence>
<dbReference type="InterPro" id="IPR004017">
    <property type="entry name" value="Cys_rich_dom"/>
</dbReference>
<dbReference type="Proteomes" id="UP001501705">
    <property type="component" value="Unassembled WGS sequence"/>
</dbReference>
<name>A0ABN2CU71_9ACTN</name>
<dbReference type="Gene3D" id="3.30.465.10">
    <property type="match status" value="1"/>
</dbReference>